<gene>
    <name evidence="3" type="ORF">FEN17_03500</name>
</gene>
<keyword evidence="3" id="KW-0418">Kinase</keyword>
<feature type="transmembrane region" description="Helical" evidence="1">
    <location>
        <begin position="93"/>
        <end position="114"/>
    </location>
</feature>
<dbReference type="InterPro" id="IPR010559">
    <property type="entry name" value="Sig_transdc_His_kin_internal"/>
</dbReference>
<keyword evidence="4" id="KW-1185">Reference proteome</keyword>
<keyword evidence="1" id="KW-0472">Membrane</keyword>
<dbReference type="AlphaFoldDB" id="A0A5R9L2T5"/>
<sequence length="371" mass="43552">MAQTSTLFRSGDRLSTYQKWRLGFGFALMYLPLRIYMNVLTIDLGMFLNRLPLWVVELSVSVCLFTLWIHVIEWLHQYISRMLGEEFIDDFKFLNQLFTLIIAFGLAVLFNAWFRIVWHYMEAIWENQPFEWAPVIMDSGRLHRRRANTAITVLALMGAYYLASNKRANQKLQQVHVNEERLEKENIKAHFTALKSQVSPHFLFNNFSVLSTLIETNQERSVEFVNRLSKAYRYILEQSDFELIKLRTEVDFLETYMFLLKTRFEDKIRLDIQIPQSEIDQYSIVPLSLQLLIENAVKHNQMSTSNPLVITISREGDFLVVSNPVRVRQLSEPSTRLGLQNIVDRYKLLVNKPVLILAEHSIFAVKIPLLQ</sequence>
<comment type="caution">
    <text evidence="3">The sequence shown here is derived from an EMBL/GenBank/DDBJ whole genome shotgun (WGS) entry which is preliminary data.</text>
</comment>
<feature type="domain" description="Signal transduction histidine kinase internal region" evidence="2">
    <location>
        <begin position="190"/>
        <end position="268"/>
    </location>
</feature>
<dbReference type="GO" id="GO:0000155">
    <property type="term" value="F:phosphorelay sensor kinase activity"/>
    <property type="evidence" value="ECO:0007669"/>
    <property type="project" value="InterPro"/>
</dbReference>
<keyword evidence="3" id="KW-0808">Transferase</keyword>
<accession>A0A5R9L2T5</accession>
<reference evidence="3 4" key="1">
    <citation type="submission" date="2019-05" db="EMBL/GenBank/DDBJ databases">
        <authorList>
            <person name="Qu J.-H."/>
        </authorList>
    </citation>
    <scope>NUCLEOTIDE SEQUENCE [LARGE SCALE GENOMIC DNA]</scope>
    <source>
        <strain evidence="3 4">T17</strain>
    </source>
</reference>
<dbReference type="Pfam" id="PF06580">
    <property type="entry name" value="His_kinase"/>
    <property type="match status" value="1"/>
</dbReference>
<evidence type="ECO:0000259" key="2">
    <source>
        <dbReference type="Pfam" id="PF06580"/>
    </source>
</evidence>
<proteinExistence type="predicted"/>
<dbReference type="OrthoDB" id="927174at2"/>
<evidence type="ECO:0000313" key="3">
    <source>
        <dbReference type="EMBL" id="TLV02697.1"/>
    </source>
</evidence>
<dbReference type="EMBL" id="VCEJ01000002">
    <property type="protein sequence ID" value="TLV02697.1"/>
    <property type="molecule type" value="Genomic_DNA"/>
</dbReference>
<protein>
    <submittedName>
        <fullName evidence="3">Histidine kinase</fullName>
    </submittedName>
</protein>
<evidence type="ECO:0000256" key="1">
    <source>
        <dbReference type="SAM" id="Phobius"/>
    </source>
</evidence>
<keyword evidence="1" id="KW-0812">Transmembrane</keyword>
<keyword evidence="1" id="KW-1133">Transmembrane helix</keyword>
<feature type="transmembrane region" description="Helical" evidence="1">
    <location>
        <begin position="51"/>
        <end position="72"/>
    </location>
</feature>
<dbReference type="PANTHER" id="PTHR34220:SF7">
    <property type="entry name" value="SENSOR HISTIDINE KINASE YPDA"/>
    <property type="match status" value="1"/>
</dbReference>
<organism evidence="3 4">
    <name type="scientific">Dyadobacter luticola</name>
    <dbReference type="NCBI Taxonomy" id="1979387"/>
    <lineage>
        <taxon>Bacteria</taxon>
        <taxon>Pseudomonadati</taxon>
        <taxon>Bacteroidota</taxon>
        <taxon>Cytophagia</taxon>
        <taxon>Cytophagales</taxon>
        <taxon>Spirosomataceae</taxon>
        <taxon>Dyadobacter</taxon>
    </lineage>
</organism>
<dbReference type="Proteomes" id="UP000306402">
    <property type="component" value="Unassembled WGS sequence"/>
</dbReference>
<feature type="transmembrane region" description="Helical" evidence="1">
    <location>
        <begin position="20"/>
        <end position="39"/>
    </location>
</feature>
<dbReference type="InterPro" id="IPR050640">
    <property type="entry name" value="Bact_2-comp_sensor_kinase"/>
</dbReference>
<feature type="transmembrane region" description="Helical" evidence="1">
    <location>
        <begin position="147"/>
        <end position="163"/>
    </location>
</feature>
<dbReference type="PANTHER" id="PTHR34220">
    <property type="entry name" value="SENSOR HISTIDINE KINASE YPDA"/>
    <property type="match status" value="1"/>
</dbReference>
<dbReference type="GO" id="GO:0016020">
    <property type="term" value="C:membrane"/>
    <property type="evidence" value="ECO:0007669"/>
    <property type="project" value="InterPro"/>
</dbReference>
<name>A0A5R9L2T5_9BACT</name>
<evidence type="ECO:0000313" key="4">
    <source>
        <dbReference type="Proteomes" id="UP000306402"/>
    </source>
</evidence>
<dbReference type="RefSeq" id="WP_138363907.1">
    <property type="nucleotide sequence ID" value="NZ_VCEJ01000002.1"/>
</dbReference>